<evidence type="ECO:0000256" key="1">
    <source>
        <dbReference type="ARBA" id="ARBA00004651"/>
    </source>
</evidence>
<evidence type="ECO:0000256" key="8">
    <source>
        <dbReference type="SAM" id="MobiDB-lite"/>
    </source>
</evidence>
<feature type="transmembrane region" description="Helical" evidence="9">
    <location>
        <begin position="139"/>
        <end position="162"/>
    </location>
</feature>
<sequence length="363" mass="37885">MSLLTNASDKALATYADNQRPWWQRLLLTRDAAVLALLVVVVFYSINQVPFFSNDITLYFLLLDLTPILLIALPMTLVIITGEIDLSVASTVALTSVLFGVLHRDGLPIALAAVLALVGAAICGAVNGLLVTKVGLPSLAVTIGTLALYRGIAVGLLGTTAITDWPDSWTSLAKDKIGTTMLPLVVIPIVVLVLAFAVLLHFTSFGRGVYAVGLSQEAARFSGVNVDRTKLVLFTLSGLVSGLAGIYFTLRYGSARGDNANGLELQVIAAVLLGGVSIFGGRGAIPGVLGGVFLIGVIASALRLDDYSANVIQIITGVLLIVSVVAPSLVGWASRSRRRGPSAARRNLSEAPTPTNAPNGSSK</sequence>
<evidence type="ECO:0000313" key="10">
    <source>
        <dbReference type="EMBL" id="CUR60693.1"/>
    </source>
</evidence>
<feature type="region of interest" description="Disordered" evidence="8">
    <location>
        <begin position="340"/>
        <end position="363"/>
    </location>
</feature>
<feature type="transmembrane region" description="Helical" evidence="9">
    <location>
        <begin position="287"/>
        <end position="304"/>
    </location>
</feature>
<evidence type="ECO:0000256" key="6">
    <source>
        <dbReference type="ARBA" id="ARBA00022989"/>
    </source>
</evidence>
<feature type="transmembrane region" description="Helical" evidence="9">
    <location>
        <begin position="231"/>
        <end position="250"/>
    </location>
</feature>
<name>A0A2P2CFH3_9ZZZZ</name>
<evidence type="ECO:0000256" key="5">
    <source>
        <dbReference type="ARBA" id="ARBA00022692"/>
    </source>
</evidence>
<organism evidence="10">
    <name type="scientific">metagenome</name>
    <dbReference type="NCBI Taxonomy" id="256318"/>
    <lineage>
        <taxon>unclassified sequences</taxon>
        <taxon>metagenomes</taxon>
    </lineage>
</organism>
<reference evidence="10" key="1">
    <citation type="submission" date="2015-08" db="EMBL/GenBank/DDBJ databases">
        <authorList>
            <person name="Babu N.S."/>
            <person name="Beckwith C.J."/>
            <person name="Beseler K.G."/>
            <person name="Brison A."/>
            <person name="Carone J.V."/>
            <person name="Caskin T.P."/>
            <person name="Diamond M."/>
            <person name="Durham M.E."/>
            <person name="Foxe J.M."/>
            <person name="Go M."/>
            <person name="Henderson B.A."/>
            <person name="Jones I.B."/>
            <person name="McGettigan J.A."/>
            <person name="Micheletti S.J."/>
            <person name="Nasrallah M.E."/>
            <person name="Ortiz D."/>
            <person name="Piller C.R."/>
            <person name="Privatt S.R."/>
            <person name="Schneider S.L."/>
            <person name="Sharp S."/>
            <person name="Smith T.C."/>
            <person name="Stanton J.D."/>
            <person name="Ullery H.E."/>
            <person name="Wilson R.J."/>
            <person name="Serrano M.G."/>
            <person name="Buck G."/>
            <person name="Lee V."/>
            <person name="Wang Y."/>
            <person name="Carvalho R."/>
            <person name="Voegtly L."/>
            <person name="Shi R."/>
            <person name="Duckworth R."/>
            <person name="Johnson A."/>
            <person name="Loviza R."/>
            <person name="Walstead R."/>
            <person name="Shah Z."/>
            <person name="Kiflezghi M."/>
            <person name="Wade K."/>
            <person name="Ball S.L."/>
            <person name="Bradley K.W."/>
            <person name="Asai D.J."/>
            <person name="Bowman C.A."/>
            <person name="Russell D.A."/>
            <person name="Pope W.H."/>
            <person name="Jacobs-Sera D."/>
            <person name="Hendrix R.W."/>
            <person name="Hatfull G.F."/>
        </authorList>
    </citation>
    <scope>NUCLEOTIDE SEQUENCE</scope>
</reference>
<dbReference type="GO" id="GO:0022857">
    <property type="term" value="F:transmembrane transporter activity"/>
    <property type="evidence" value="ECO:0007669"/>
    <property type="project" value="InterPro"/>
</dbReference>
<dbReference type="AlphaFoldDB" id="A0A2P2CFH3"/>
<keyword evidence="2" id="KW-0813">Transport</keyword>
<feature type="transmembrane region" description="Helical" evidence="9">
    <location>
        <begin position="310"/>
        <end position="332"/>
    </location>
</feature>
<dbReference type="PANTHER" id="PTHR32196">
    <property type="entry name" value="ABC TRANSPORTER PERMEASE PROTEIN YPHD-RELATED-RELATED"/>
    <property type="match status" value="1"/>
</dbReference>
<evidence type="ECO:0000256" key="2">
    <source>
        <dbReference type="ARBA" id="ARBA00022448"/>
    </source>
</evidence>
<dbReference type="GO" id="GO:0005886">
    <property type="term" value="C:plasma membrane"/>
    <property type="evidence" value="ECO:0007669"/>
    <property type="project" value="UniProtKB-SubCell"/>
</dbReference>
<feature type="transmembrane region" description="Helical" evidence="9">
    <location>
        <begin position="262"/>
        <end position="280"/>
    </location>
</feature>
<dbReference type="Pfam" id="PF02653">
    <property type="entry name" value="BPD_transp_2"/>
    <property type="match status" value="1"/>
</dbReference>
<proteinExistence type="predicted"/>
<keyword evidence="5 9" id="KW-0812">Transmembrane</keyword>
<keyword evidence="3" id="KW-1003">Cell membrane</keyword>
<keyword evidence="4" id="KW-0997">Cell inner membrane</keyword>
<dbReference type="InterPro" id="IPR001851">
    <property type="entry name" value="ABC_transp_permease"/>
</dbReference>
<gene>
    <name evidence="10" type="ORF">NOCA280101</name>
</gene>
<keyword evidence="6 9" id="KW-1133">Transmembrane helix</keyword>
<comment type="subcellular location">
    <subcellularLocation>
        <location evidence="1">Cell membrane</location>
        <topology evidence="1">Multi-pass membrane protein</topology>
    </subcellularLocation>
</comment>
<evidence type="ECO:0000256" key="7">
    <source>
        <dbReference type="ARBA" id="ARBA00023136"/>
    </source>
</evidence>
<feature type="transmembrane region" description="Helical" evidence="9">
    <location>
        <begin position="58"/>
        <end position="79"/>
    </location>
</feature>
<evidence type="ECO:0000256" key="4">
    <source>
        <dbReference type="ARBA" id="ARBA00022519"/>
    </source>
</evidence>
<feature type="transmembrane region" description="Helical" evidence="9">
    <location>
        <begin position="182"/>
        <end position="210"/>
    </location>
</feature>
<evidence type="ECO:0000256" key="9">
    <source>
        <dbReference type="SAM" id="Phobius"/>
    </source>
</evidence>
<protein>
    <submittedName>
        <fullName evidence="10">Ribose transport system permease protein RbsC</fullName>
    </submittedName>
</protein>
<accession>A0A2P2CFH3</accession>
<dbReference type="PANTHER" id="PTHR32196:SF71">
    <property type="entry name" value="AUTOINDUCER 2 IMPORT SYSTEM PERMEASE PROTEIN LSRD"/>
    <property type="match status" value="1"/>
</dbReference>
<feature type="transmembrane region" description="Helical" evidence="9">
    <location>
        <begin position="109"/>
        <end position="132"/>
    </location>
</feature>
<feature type="transmembrane region" description="Helical" evidence="9">
    <location>
        <begin position="27"/>
        <end position="46"/>
    </location>
</feature>
<dbReference type="EMBL" id="CZKA01000078">
    <property type="protein sequence ID" value="CUR60693.1"/>
    <property type="molecule type" value="Genomic_DNA"/>
</dbReference>
<dbReference type="CDD" id="cd06579">
    <property type="entry name" value="TM_PBP1_transp_AraH_like"/>
    <property type="match status" value="1"/>
</dbReference>
<evidence type="ECO:0000256" key="3">
    <source>
        <dbReference type="ARBA" id="ARBA00022475"/>
    </source>
</evidence>
<feature type="compositionally biased region" description="Polar residues" evidence="8">
    <location>
        <begin position="350"/>
        <end position="363"/>
    </location>
</feature>
<keyword evidence="7 9" id="KW-0472">Membrane</keyword>